<proteinExistence type="inferred from homology"/>
<dbReference type="AlphaFoldDB" id="A8BTN3"/>
<dbReference type="SUPFAM" id="SSF158997">
    <property type="entry name" value="Trm112p-like"/>
    <property type="match status" value="1"/>
</dbReference>
<dbReference type="EMBL" id="AACB03000002">
    <property type="protein sequence ID" value="KAE8304450.1"/>
    <property type="molecule type" value="Genomic_DNA"/>
</dbReference>
<organism evidence="2 3">
    <name type="scientific">Giardia intestinalis (strain ATCC 50803 / WB clone C6)</name>
    <name type="common">Giardia lamblia</name>
    <dbReference type="NCBI Taxonomy" id="184922"/>
    <lineage>
        <taxon>Eukaryota</taxon>
        <taxon>Metamonada</taxon>
        <taxon>Diplomonadida</taxon>
        <taxon>Hexamitidae</taxon>
        <taxon>Giardiinae</taxon>
        <taxon>Giardia</taxon>
    </lineage>
</organism>
<sequence>MHLFLLSTLTCPRKSCCTANAGFTVDVTEQAEDDAPEYNIDIVRKLASRMDYPMLYGMVGHAVEGLPPDLPDDYDSNQEFLTVLAYTLYGFIILEGSITCNSCGLVFPITEGIPRMRLPEEDADDPIRN</sequence>
<dbReference type="PANTHER" id="PTHR12773">
    <property type="entry name" value="UPF0315 PROTEIN-RELATED"/>
    <property type="match status" value="1"/>
</dbReference>
<comment type="similarity">
    <text evidence="1">Belongs to the TRM112 family.</text>
</comment>
<dbReference type="STRING" id="184922.A8BTN3"/>
<protein>
    <submittedName>
        <fullName evidence="2">Trm112p-like protein</fullName>
    </submittedName>
</protein>
<dbReference type="RefSeq" id="XP_001704912.1">
    <property type="nucleotide sequence ID" value="XM_001704860.1"/>
</dbReference>
<dbReference type="HOGENOM" id="CLU_1952931_0_0_1"/>
<dbReference type="FunCoup" id="A8BTN3">
    <property type="interactions" value="239"/>
</dbReference>
<dbReference type="GO" id="GO:0141106">
    <property type="term" value="F:tRNA methyltransferase activator activity"/>
    <property type="evidence" value="ECO:0000318"/>
    <property type="project" value="GO_Central"/>
</dbReference>
<evidence type="ECO:0000313" key="3">
    <source>
        <dbReference type="Proteomes" id="UP000001548"/>
    </source>
</evidence>
<dbReference type="GO" id="GO:0030490">
    <property type="term" value="P:maturation of SSU-rRNA"/>
    <property type="evidence" value="ECO:0000318"/>
    <property type="project" value="GO_Central"/>
</dbReference>
<keyword evidence="3" id="KW-1185">Reference proteome</keyword>
<gene>
    <name evidence="2" type="ORF">GL50803_0019867</name>
</gene>
<dbReference type="GO" id="GO:2000234">
    <property type="term" value="P:positive regulation of rRNA processing"/>
    <property type="evidence" value="ECO:0000318"/>
    <property type="project" value="GO_Central"/>
</dbReference>
<evidence type="ECO:0000256" key="1">
    <source>
        <dbReference type="ARBA" id="ARBA00007980"/>
    </source>
</evidence>
<dbReference type="InterPro" id="IPR039127">
    <property type="entry name" value="Trm112"/>
</dbReference>
<evidence type="ECO:0000313" key="2">
    <source>
        <dbReference type="EMBL" id="KAE8304450.1"/>
    </source>
</evidence>
<dbReference type="GO" id="GO:0005737">
    <property type="term" value="C:cytoplasm"/>
    <property type="evidence" value="ECO:0000318"/>
    <property type="project" value="GO_Central"/>
</dbReference>
<dbReference type="Pfam" id="PF03966">
    <property type="entry name" value="Trm112p"/>
    <property type="match status" value="1"/>
</dbReference>
<dbReference type="PANTHER" id="PTHR12773:SF0">
    <property type="entry name" value="MULTIFUNCTIONAL METHYLTRANSFERASE SUBUNIT TRM112-LIKE PROTEIN"/>
    <property type="match status" value="1"/>
</dbReference>
<dbReference type="GO" id="GO:0000470">
    <property type="term" value="P:maturation of LSU-rRNA"/>
    <property type="evidence" value="ECO:0000318"/>
    <property type="project" value="GO_Central"/>
</dbReference>
<dbReference type="GO" id="GO:0005634">
    <property type="term" value="C:nucleus"/>
    <property type="evidence" value="ECO:0000318"/>
    <property type="project" value="GO_Central"/>
</dbReference>
<accession>A8BTN3</accession>
<dbReference type="GO" id="GO:0046982">
    <property type="term" value="F:protein heterodimerization activity"/>
    <property type="evidence" value="ECO:0007669"/>
    <property type="project" value="InterPro"/>
</dbReference>
<dbReference type="GeneID" id="5697770"/>
<dbReference type="GO" id="GO:0043528">
    <property type="term" value="C:tRNA (m2G10) methyltransferase complex"/>
    <property type="evidence" value="ECO:0000318"/>
    <property type="project" value="GO_Central"/>
</dbReference>
<name>A8BTN3_GIAIC</name>
<reference evidence="2 3" key="1">
    <citation type="journal article" date="2007" name="Science">
        <title>Genomic minimalism in the early diverging intestinal parasite Giardia lamblia.</title>
        <authorList>
            <person name="Morrison H.G."/>
            <person name="McArthur A.G."/>
            <person name="Gillin F.D."/>
            <person name="Aley S.B."/>
            <person name="Adam R.D."/>
            <person name="Olsen G.J."/>
            <person name="Best A.A."/>
            <person name="Cande W.Z."/>
            <person name="Chen F."/>
            <person name="Cipriano M.J."/>
            <person name="Davids B.J."/>
            <person name="Dawson S.C."/>
            <person name="Elmendorf H.G."/>
            <person name="Hehl A.B."/>
            <person name="Holder M.E."/>
            <person name="Huse S.M."/>
            <person name="Kim U.U."/>
            <person name="Lasek-Nesselquist E."/>
            <person name="Manning G."/>
            <person name="Nigam A."/>
            <person name="Nixon J.E."/>
            <person name="Palm D."/>
            <person name="Passamaneck N.E."/>
            <person name="Prabhu A."/>
            <person name="Reich C.I."/>
            <person name="Reiner D.S."/>
            <person name="Samuelson J."/>
            <person name="Svard S.G."/>
            <person name="Sogin M.L."/>
        </authorList>
    </citation>
    <scope>NUCLEOTIDE SEQUENCE [LARGE SCALE GENOMIC DNA]</scope>
    <source>
        <strain evidence="2 3">WB C6</strain>
    </source>
</reference>
<dbReference type="InterPro" id="IPR005651">
    <property type="entry name" value="Trm112-like"/>
</dbReference>
<dbReference type="FunFam" id="2.20.25.10:FF:000086">
    <property type="entry name" value="Putative Trm112 family protein"/>
    <property type="match status" value="1"/>
</dbReference>
<dbReference type="KEGG" id="gla:GL50803_0019867"/>
<comment type="caution">
    <text evidence="2">The sequence shown here is derived from an EMBL/GenBank/DDBJ whole genome shotgun (WGS) entry which is preliminary data.</text>
</comment>
<dbReference type="Proteomes" id="UP000001548">
    <property type="component" value="Unassembled WGS sequence"/>
</dbReference>
<dbReference type="Gene3D" id="2.20.25.10">
    <property type="match status" value="1"/>
</dbReference>
<dbReference type="VEuPathDB" id="GiardiaDB:GL50803_19867"/>
<dbReference type="OMA" id="CCTANAG"/>